<evidence type="ECO:0000256" key="4">
    <source>
        <dbReference type="ARBA" id="ARBA00022618"/>
    </source>
</evidence>
<evidence type="ECO:0000256" key="16">
    <source>
        <dbReference type="ARBA" id="ARBA00049902"/>
    </source>
</evidence>
<sequence>MNDKRANDKVKSKFLDQPVNHFYMLMVSTSILIVLGLVMVFSASSIHAIDTKGYAFAVALRQFIFLLLAVPTAIYLARLPLEKWEQIAKFGLVISIVLVAIVLIPGVGKEVNGNRNWIDLKVIDIQPGELTKLFLILWASLLLARKERAQKMRFNAITLIAPGFIIVMAFIMRGGDLGTTSVIAAILAGLLFVSGVDLKKMGLVTAIFSLALAVGIATSDYRRARFLVFLNPFAPEDYKSFGWQPAHSLLGLASGGVFGVGLGGSRQKWGNLPEAHTDFIFSVIGEELGLIGTCAVLVLIGTLIYSIFRIALKAKDPFSRYATAGIACWIGIQAILNIGTAISVLPVVGVTLPLVSYGGSALLTTIFALGFVIGVSLRDKEVSRELVRRFKDK</sequence>
<comment type="catalytic activity">
    <reaction evidence="16">
        <text>[GlcNAc-(1-&gt;4)-Mur2Ac(oyl-L-Ala-gamma-D-Glu-L-Lys-D-Ala-D-Ala)](n)-di-trans,octa-cis-undecaprenyl diphosphate + beta-D-GlcNAc-(1-&gt;4)-Mur2Ac(oyl-L-Ala-gamma-D-Glu-L-Lys-D-Ala-D-Ala)-di-trans,octa-cis-undecaprenyl diphosphate = [GlcNAc-(1-&gt;4)-Mur2Ac(oyl-L-Ala-gamma-D-Glu-L-Lys-D-Ala-D-Ala)](n+1)-di-trans,octa-cis-undecaprenyl diphosphate + di-trans,octa-cis-undecaprenyl diphosphate + H(+)</text>
        <dbReference type="Rhea" id="RHEA:23708"/>
        <dbReference type="Rhea" id="RHEA-COMP:9602"/>
        <dbReference type="Rhea" id="RHEA-COMP:9603"/>
        <dbReference type="ChEBI" id="CHEBI:15378"/>
        <dbReference type="ChEBI" id="CHEBI:58405"/>
        <dbReference type="ChEBI" id="CHEBI:60033"/>
        <dbReference type="ChEBI" id="CHEBI:78435"/>
        <dbReference type="EC" id="2.4.99.28"/>
    </reaction>
</comment>
<dbReference type="EMBL" id="CAEZSP010000010">
    <property type="protein sequence ID" value="CAB4539251.1"/>
    <property type="molecule type" value="Genomic_DNA"/>
</dbReference>
<dbReference type="PANTHER" id="PTHR30474:SF2">
    <property type="entry name" value="PEPTIDOGLYCAN GLYCOSYLTRANSFERASE FTSW-RELATED"/>
    <property type="match status" value="1"/>
</dbReference>
<dbReference type="EC" id="2.4.99.28" evidence="15"/>
<dbReference type="AlphaFoldDB" id="A0A6J6BJL7"/>
<dbReference type="GO" id="GO:0015648">
    <property type="term" value="F:lipid-linked peptidoglycan transporter activity"/>
    <property type="evidence" value="ECO:0007669"/>
    <property type="project" value="TreeGrafter"/>
</dbReference>
<evidence type="ECO:0000313" key="19">
    <source>
        <dbReference type="EMBL" id="CAB4628889.1"/>
    </source>
</evidence>
<feature type="transmembrane region" description="Helical" evidence="17">
    <location>
        <begin position="21"/>
        <end position="42"/>
    </location>
</feature>
<evidence type="ECO:0000256" key="12">
    <source>
        <dbReference type="ARBA" id="ARBA00023306"/>
    </source>
</evidence>
<keyword evidence="11 17" id="KW-0472">Membrane</keyword>
<dbReference type="InterPro" id="IPR001182">
    <property type="entry name" value="FtsW/RodA"/>
</dbReference>
<feature type="transmembrane region" description="Helical" evidence="17">
    <location>
        <begin position="127"/>
        <end position="144"/>
    </location>
</feature>
<keyword evidence="6" id="KW-0808">Transferase</keyword>
<feature type="transmembrane region" description="Helical" evidence="17">
    <location>
        <begin position="87"/>
        <end position="107"/>
    </location>
</feature>
<feature type="transmembrane region" description="Helical" evidence="17">
    <location>
        <begin position="324"/>
        <end position="348"/>
    </location>
</feature>
<evidence type="ECO:0000256" key="10">
    <source>
        <dbReference type="ARBA" id="ARBA00022989"/>
    </source>
</evidence>
<evidence type="ECO:0000256" key="1">
    <source>
        <dbReference type="ARBA" id="ARBA00004651"/>
    </source>
</evidence>
<dbReference type="NCBIfam" id="TIGR02614">
    <property type="entry name" value="ftsW"/>
    <property type="match status" value="1"/>
</dbReference>
<evidence type="ECO:0000256" key="2">
    <source>
        <dbReference type="ARBA" id="ARBA00004752"/>
    </source>
</evidence>
<proteinExistence type="predicted"/>
<dbReference type="EMBL" id="CAEZVG010000069">
    <property type="protein sequence ID" value="CAB4628889.1"/>
    <property type="molecule type" value="Genomic_DNA"/>
</dbReference>
<keyword evidence="4" id="KW-0132">Cell division</keyword>
<protein>
    <recommendedName>
        <fullName evidence="15">peptidoglycan glycosyltransferase</fullName>
        <ecNumber evidence="15">2.4.99.28</ecNumber>
    </recommendedName>
    <alternativeName>
        <fullName evidence="14">Peptidoglycan polymerase</fullName>
    </alternativeName>
</protein>
<evidence type="ECO:0000256" key="15">
    <source>
        <dbReference type="ARBA" id="ARBA00044770"/>
    </source>
</evidence>
<keyword evidence="12" id="KW-0131">Cell cycle</keyword>
<feature type="transmembrane region" description="Helical" evidence="17">
    <location>
        <begin position="288"/>
        <end position="312"/>
    </location>
</feature>
<keyword evidence="3" id="KW-1003">Cell membrane</keyword>
<dbReference type="PANTHER" id="PTHR30474">
    <property type="entry name" value="CELL CYCLE PROTEIN"/>
    <property type="match status" value="1"/>
</dbReference>
<feature type="transmembrane region" description="Helical" evidence="17">
    <location>
        <begin position="54"/>
        <end position="75"/>
    </location>
</feature>
<dbReference type="GO" id="GO:0008955">
    <property type="term" value="F:peptidoglycan glycosyltransferase activity"/>
    <property type="evidence" value="ECO:0007669"/>
    <property type="project" value="UniProtKB-EC"/>
</dbReference>
<evidence type="ECO:0000256" key="3">
    <source>
        <dbReference type="ARBA" id="ARBA00022475"/>
    </source>
</evidence>
<keyword evidence="5" id="KW-0328">Glycosyltransferase</keyword>
<dbReference type="InterPro" id="IPR013437">
    <property type="entry name" value="FtsW"/>
</dbReference>
<name>A0A6J6BJL7_9ZZZZ</name>
<feature type="transmembrane region" description="Helical" evidence="17">
    <location>
        <begin position="354"/>
        <end position="377"/>
    </location>
</feature>
<organism evidence="18">
    <name type="scientific">freshwater metagenome</name>
    <dbReference type="NCBI Taxonomy" id="449393"/>
    <lineage>
        <taxon>unclassified sequences</taxon>
        <taxon>metagenomes</taxon>
        <taxon>ecological metagenomes</taxon>
    </lineage>
</organism>
<evidence type="ECO:0000256" key="14">
    <source>
        <dbReference type="ARBA" id="ARBA00032370"/>
    </source>
</evidence>
<evidence type="ECO:0000256" key="9">
    <source>
        <dbReference type="ARBA" id="ARBA00022984"/>
    </source>
</evidence>
<comment type="pathway">
    <text evidence="2">Cell wall biogenesis; peptidoglycan biosynthesis.</text>
</comment>
<keyword evidence="7 17" id="KW-0812">Transmembrane</keyword>
<keyword evidence="9" id="KW-0573">Peptidoglycan synthesis</keyword>
<dbReference type="GO" id="GO:0071555">
    <property type="term" value="P:cell wall organization"/>
    <property type="evidence" value="ECO:0007669"/>
    <property type="project" value="UniProtKB-KW"/>
</dbReference>
<dbReference type="GO" id="GO:0009252">
    <property type="term" value="P:peptidoglycan biosynthetic process"/>
    <property type="evidence" value="ECO:0007669"/>
    <property type="project" value="UniProtKB-KW"/>
</dbReference>
<dbReference type="GO" id="GO:0005886">
    <property type="term" value="C:plasma membrane"/>
    <property type="evidence" value="ECO:0007669"/>
    <property type="project" value="UniProtKB-SubCell"/>
</dbReference>
<evidence type="ECO:0000313" key="18">
    <source>
        <dbReference type="EMBL" id="CAB4539251.1"/>
    </source>
</evidence>
<dbReference type="GO" id="GO:0051301">
    <property type="term" value="P:cell division"/>
    <property type="evidence" value="ECO:0007669"/>
    <property type="project" value="UniProtKB-KW"/>
</dbReference>
<dbReference type="GO" id="GO:0008360">
    <property type="term" value="P:regulation of cell shape"/>
    <property type="evidence" value="ECO:0007669"/>
    <property type="project" value="UniProtKB-KW"/>
</dbReference>
<dbReference type="GO" id="GO:0032153">
    <property type="term" value="C:cell division site"/>
    <property type="evidence" value="ECO:0007669"/>
    <property type="project" value="TreeGrafter"/>
</dbReference>
<evidence type="ECO:0000256" key="6">
    <source>
        <dbReference type="ARBA" id="ARBA00022679"/>
    </source>
</evidence>
<gene>
    <name evidence="18" type="ORF">UFOPK1440_00354</name>
    <name evidence="19" type="ORF">UFOPK1946_01006</name>
</gene>
<keyword evidence="8" id="KW-0133">Cell shape</keyword>
<reference evidence="18" key="1">
    <citation type="submission" date="2020-05" db="EMBL/GenBank/DDBJ databases">
        <authorList>
            <person name="Chiriac C."/>
            <person name="Salcher M."/>
            <person name="Ghai R."/>
            <person name="Kavagutti S V."/>
        </authorList>
    </citation>
    <scope>NUCLEOTIDE SEQUENCE</scope>
</reference>
<comment type="subcellular location">
    <subcellularLocation>
        <location evidence="1">Cell membrane</location>
        <topology evidence="1">Multi-pass membrane protein</topology>
    </subcellularLocation>
</comment>
<evidence type="ECO:0000256" key="8">
    <source>
        <dbReference type="ARBA" id="ARBA00022960"/>
    </source>
</evidence>
<dbReference type="Pfam" id="PF01098">
    <property type="entry name" value="FTSW_RODA_SPOVE"/>
    <property type="match status" value="1"/>
</dbReference>
<keyword evidence="10 17" id="KW-1133">Transmembrane helix</keyword>
<evidence type="ECO:0000256" key="5">
    <source>
        <dbReference type="ARBA" id="ARBA00022676"/>
    </source>
</evidence>
<feature type="transmembrane region" description="Helical" evidence="17">
    <location>
        <begin position="203"/>
        <end position="221"/>
    </location>
</feature>
<evidence type="ECO:0000256" key="17">
    <source>
        <dbReference type="SAM" id="Phobius"/>
    </source>
</evidence>
<accession>A0A6J6BJL7</accession>
<keyword evidence="13" id="KW-0961">Cell wall biogenesis/degradation</keyword>
<evidence type="ECO:0000256" key="11">
    <source>
        <dbReference type="ARBA" id="ARBA00023136"/>
    </source>
</evidence>
<evidence type="ECO:0000256" key="7">
    <source>
        <dbReference type="ARBA" id="ARBA00022692"/>
    </source>
</evidence>
<feature type="transmembrane region" description="Helical" evidence="17">
    <location>
        <begin position="156"/>
        <end position="172"/>
    </location>
</feature>
<evidence type="ECO:0000256" key="13">
    <source>
        <dbReference type="ARBA" id="ARBA00023316"/>
    </source>
</evidence>
<feature type="transmembrane region" description="Helical" evidence="17">
    <location>
        <begin position="178"/>
        <end position="196"/>
    </location>
</feature>